<sequence length="87" mass="9377">MSTVPEDARRDAGLENPDDTTSLVEDALTQDEAAPDDAAGERRAEEYQPRHARPDLDGEAAEADVVEQSQEVPGLDEPDADDEADGR</sequence>
<name>A0A1T5JN08_9MICO</name>
<feature type="region of interest" description="Disordered" evidence="1">
    <location>
        <begin position="1"/>
        <end position="87"/>
    </location>
</feature>
<keyword evidence="3" id="KW-1185">Reference proteome</keyword>
<dbReference type="RefSeq" id="WP_079573086.1">
    <property type="nucleotide sequence ID" value="NZ_FUZQ01000002.1"/>
</dbReference>
<gene>
    <name evidence="2" type="ORF">SAMN04324258_1570</name>
</gene>
<organism evidence="2 3">
    <name type="scientific">Krasilnikoviella flava</name>
    <dbReference type="NCBI Taxonomy" id="526729"/>
    <lineage>
        <taxon>Bacteria</taxon>
        <taxon>Bacillati</taxon>
        <taxon>Actinomycetota</taxon>
        <taxon>Actinomycetes</taxon>
        <taxon>Micrococcales</taxon>
        <taxon>Promicromonosporaceae</taxon>
        <taxon>Krasilnikoviella</taxon>
    </lineage>
</organism>
<feature type="compositionally biased region" description="Basic and acidic residues" evidence="1">
    <location>
        <begin position="39"/>
        <end position="56"/>
    </location>
</feature>
<evidence type="ECO:0000313" key="2">
    <source>
        <dbReference type="EMBL" id="SKC52786.1"/>
    </source>
</evidence>
<proteinExistence type="predicted"/>
<dbReference type="STRING" id="526729.SAMN04324258_1570"/>
<feature type="compositionally biased region" description="Basic and acidic residues" evidence="1">
    <location>
        <begin position="1"/>
        <end position="13"/>
    </location>
</feature>
<accession>A0A1T5JN08</accession>
<protein>
    <submittedName>
        <fullName evidence="2">Uncharacterized protein</fullName>
    </submittedName>
</protein>
<dbReference type="OrthoDB" id="5148094at2"/>
<evidence type="ECO:0000256" key="1">
    <source>
        <dbReference type="SAM" id="MobiDB-lite"/>
    </source>
</evidence>
<dbReference type="Proteomes" id="UP000189777">
    <property type="component" value="Unassembled WGS sequence"/>
</dbReference>
<reference evidence="2 3" key="1">
    <citation type="submission" date="2017-02" db="EMBL/GenBank/DDBJ databases">
        <authorList>
            <person name="Peterson S.W."/>
        </authorList>
    </citation>
    <scope>NUCLEOTIDE SEQUENCE [LARGE SCALE GENOMIC DNA]</scope>
    <source>
        <strain evidence="2 3">DSM 21481</strain>
    </source>
</reference>
<feature type="compositionally biased region" description="Acidic residues" evidence="1">
    <location>
        <begin position="74"/>
        <end position="87"/>
    </location>
</feature>
<dbReference type="AlphaFoldDB" id="A0A1T5JN08"/>
<dbReference type="EMBL" id="FUZQ01000002">
    <property type="protein sequence ID" value="SKC52786.1"/>
    <property type="molecule type" value="Genomic_DNA"/>
</dbReference>
<evidence type="ECO:0000313" key="3">
    <source>
        <dbReference type="Proteomes" id="UP000189777"/>
    </source>
</evidence>